<dbReference type="InterPro" id="IPR029068">
    <property type="entry name" value="Glyas_Bleomycin-R_OHBP_Dase"/>
</dbReference>
<dbReference type="Pfam" id="PF00903">
    <property type="entry name" value="Glyoxalase"/>
    <property type="match status" value="1"/>
</dbReference>
<evidence type="ECO:0000313" key="2">
    <source>
        <dbReference type="EMBL" id="MFC6284684.1"/>
    </source>
</evidence>
<protein>
    <submittedName>
        <fullName evidence="2">VOC family protein</fullName>
    </submittedName>
</protein>
<dbReference type="Gene3D" id="3.10.180.10">
    <property type="entry name" value="2,3-Dihydroxybiphenyl 1,2-Dioxygenase, domain 1"/>
    <property type="match status" value="2"/>
</dbReference>
<accession>A0ABW1U637</accession>
<feature type="domain" description="VOC" evidence="1">
    <location>
        <begin position="144"/>
        <end position="271"/>
    </location>
</feature>
<sequence>MKTDIESAYIVLESRNPAAINKYFGEVIGLMPGQPTPGGASTWRADDKAQRVVLAQGPANDATCIGFEVTSREAFDAAVSRLRALGLEPVQGTAAQNKERRVAAMVRVPAPWGVEVELVLGLENAATPFASAVYPNGFVTGSQGFGHFVFGVAGADAYEASRKFALEGLGLKLSDYLRLPMGPVELNVSFFHCNARHHSLAIAQIPAPEVPQKLHHINFEVKQVADVGAAYERALAAGTPLANMLGQHENDGMVSFYSVGPDGWQVEVGATGRQITDNWDDVREYNRISIWGHQPPAVFAQMQGLTAPATSAI</sequence>
<dbReference type="InterPro" id="IPR037523">
    <property type="entry name" value="VOC_core"/>
</dbReference>
<dbReference type="RefSeq" id="WP_371435179.1">
    <property type="nucleotide sequence ID" value="NZ_JBHSRS010000084.1"/>
</dbReference>
<comment type="caution">
    <text evidence="2">The sequence shown here is derived from an EMBL/GenBank/DDBJ whole genome shotgun (WGS) entry which is preliminary data.</text>
</comment>
<proteinExistence type="predicted"/>
<keyword evidence="3" id="KW-1185">Reference proteome</keyword>
<dbReference type="Proteomes" id="UP001596270">
    <property type="component" value="Unassembled WGS sequence"/>
</dbReference>
<evidence type="ECO:0000313" key="3">
    <source>
        <dbReference type="Proteomes" id="UP001596270"/>
    </source>
</evidence>
<dbReference type="EMBL" id="JBHSRS010000084">
    <property type="protein sequence ID" value="MFC6284684.1"/>
    <property type="molecule type" value="Genomic_DNA"/>
</dbReference>
<dbReference type="InterPro" id="IPR004360">
    <property type="entry name" value="Glyas_Fos-R_dOase_dom"/>
</dbReference>
<feature type="domain" description="VOC" evidence="1">
    <location>
        <begin position="6"/>
        <end position="121"/>
    </location>
</feature>
<dbReference type="CDD" id="cd07237">
    <property type="entry name" value="BphC1-RGP6_C_like"/>
    <property type="match status" value="1"/>
</dbReference>
<gene>
    <name evidence="2" type="ORF">ACFQND_25945</name>
</gene>
<dbReference type="PROSITE" id="PS51819">
    <property type="entry name" value="VOC"/>
    <property type="match status" value="2"/>
</dbReference>
<reference evidence="3" key="1">
    <citation type="journal article" date="2019" name="Int. J. Syst. Evol. Microbiol.">
        <title>The Global Catalogue of Microorganisms (GCM) 10K type strain sequencing project: providing services to taxonomists for standard genome sequencing and annotation.</title>
        <authorList>
            <consortium name="The Broad Institute Genomics Platform"/>
            <consortium name="The Broad Institute Genome Sequencing Center for Infectious Disease"/>
            <person name="Wu L."/>
            <person name="Ma J."/>
        </authorList>
    </citation>
    <scope>NUCLEOTIDE SEQUENCE [LARGE SCALE GENOMIC DNA]</scope>
    <source>
        <strain evidence="3">CCUG 39402</strain>
    </source>
</reference>
<dbReference type="SUPFAM" id="SSF54593">
    <property type="entry name" value="Glyoxalase/Bleomycin resistance protein/Dihydroxybiphenyl dioxygenase"/>
    <property type="match status" value="2"/>
</dbReference>
<organism evidence="2 3">
    <name type="scientific">Polaromonas aquatica</name>
    <dbReference type="NCBI Taxonomy" id="332657"/>
    <lineage>
        <taxon>Bacteria</taxon>
        <taxon>Pseudomonadati</taxon>
        <taxon>Pseudomonadota</taxon>
        <taxon>Betaproteobacteria</taxon>
        <taxon>Burkholderiales</taxon>
        <taxon>Comamonadaceae</taxon>
        <taxon>Polaromonas</taxon>
    </lineage>
</organism>
<name>A0ABW1U637_9BURK</name>
<evidence type="ECO:0000259" key="1">
    <source>
        <dbReference type="PROSITE" id="PS51819"/>
    </source>
</evidence>